<reference evidence="1" key="1">
    <citation type="submission" date="2023-07" db="EMBL/GenBank/DDBJ databases">
        <authorList>
            <consortium name="AG Swart"/>
            <person name="Singh M."/>
            <person name="Singh A."/>
            <person name="Seah K."/>
            <person name="Emmerich C."/>
        </authorList>
    </citation>
    <scope>NUCLEOTIDE SEQUENCE</scope>
    <source>
        <strain evidence="1">DP1</strain>
    </source>
</reference>
<accession>A0AAD1XQ53</accession>
<organism evidence="1 2">
    <name type="scientific">Euplotes crassus</name>
    <dbReference type="NCBI Taxonomy" id="5936"/>
    <lineage>
        <taxon>Eukaryota</taxon>
        <taxon>Sar</taxon>
        <taxon>Alveolata</taxon>
        <taxon>Ciliophora</taxon>
        <taxon>Intramacronucleata</taxon>
        <taxon>Spirotrichea</taxon>
        <taxon>Hypotrichia</taxon>
        <taxon>Euplotida</taxon>
        <taxon>Euplotidae</taxon>
        <taxon>Moneuplotes</taxon>
    </lineage>
</organism>
<evidence type="ECO:0000313" key="1">
    <source>
        <dbReference type="EMBL" id="CAI2376784.1"/>
    </source>
</evidence>
<proteinExistence type="predicted"/>
<name>A0AAD1XQ53_EUPCR</name>
<dbReference type="AlphaFoldDB" id="A0AAD1XQ53"/>
<dbReference type="Proteomes" id="UP001295684">
    <property type="component" value="Unassembled WGS sequence"/>
</dbReference>
<sequence length="171" mass="20238">MLKKSKNFLPCNYSVLTLLFRSIMKRSTKIIRYKAIDKMEPLHRPDTPPETKKHLKWASQVLKDHQTTSAAAQKMIMSANKTKRRMTHEIKEARRVISRWDDYNTDLQKACTALNTRRIFADEKSKEHRAKLHEERVRRLHYTSPTKCSIVKRQPKYAPLVTKIPKSFNVY</sequence>
<protein>
    <submittedName>
        <fullName evidence="1">Uncharacterized protein</fullName>
    </submittedName>
</protein>
<keyword evidence="2" id="KW-1185">Reference proteome</keyword>
<dbReference type="EMBL" id="CAMPGE010018360">
    <property type="protein sequence ID" value="CAI2376784.1"/>
    <property type="molecule type" value="Genomic_DNA"/>
</dbReference>
<gene>
    <name evidence="1" type="ORF">ECRASSUSDP1_LOCUS18160</name>
</gene>
<evidence type="ECO:0000313" key="2">
    <source>
        <dbReference type="Proteomes" id="UP001295684"/>
    </source>
</evidence>
<comment type="caution">
    <text evidence="1">The sequence shown here is derived from an EMBL/GenBank/DDBJ whole genome shotgun (WGS) entry which is preliminary data.</text>
</comment>